<dbReference type="PANTHER" id="PTHR10210:SF32">
    <property type="entry name" value="RIBOSE-PHOSPHATE PYROPHOSPHOKINASE 2"/>
    <property type="match status" value="1"/>
</dbReference>
<dbReference type="CDD" id="cd06223">
    <property type="entry name" value="PRTases_typeI"/>
    <property type="match status" value="1"/>
</dbReference>
<protein>
    <recommendedName>
        <fullName evidence="1">ribose-phosphate diphosphokinase</fullName>
        <ecNumber evidence="1">2.7.6.1</ecNumber>
    </recommendedName>
</protein>
<dbReference type="SUPFAM" id="SSF53271">
    <property type="entry name" value="PRTase-like"/>
    <property type="match status" value="2"/>
</dbReference>
<keyword evidence="3" id="KW-0547">Nucleotide-binding</keyword>
<dbReference type="InterPro" id="IPR005946">
    <property type="entry name" value="Rib-P_diPkinase"/>
</dbReference>
<keyword evidence="2" id="KW-0808">Transferase</keyword>
<dbReference type="InterPro" id="IPR000836">
    <property type="entry name" value="PRTase_dom"/>
</dbReference>
<dbReference type="EMBL" id="PEYO01000002">
    <property type="protein sequence ID" value="PIU03931.1"/>
    <property type="molecule type" value="Genomic_DNA"/>
</dbReference>
<dbReference type="Gene3D" id="3.40.50.2020">
    <property type="match status" value="2"/>
</dbReference>
<dbReference type="GO" id="GO:0004749">
    <property type="term" value="F:ribose phosphate diphosphokinase activity"/>
    <property type="evidence" value="ECO:0007669"/>
    <property type="project" value="UniProtKB-EC"/>
</dbReference>
<evidence type="ECO:0000256" key="4">
    <source>
        <dbReference type="ARBA" id="ARBA00022777"/>
    </source>
</evidence>
<comment type="caution">
    <text evidence="7">The sequence shown here is derived from an EMBL/GenBank/DDBJ whole genome shotgun (WGS) entry which is preliminary data.</text>
</comment>
<keyword evidence="4" id="KW-0418">Kinase</keyword>
<sequence length="394" mass="44643">MPKNKITLKYLPGKKPVKDKLGRRLFVHAPELTYKFSSCFWQSKNNEINKKIKRKNCQIVVLTPHQDDVTQEIYKSLKHKPLGKYPVATTIEQEFPDGELKILIENEAVNAQSIYIIASILNERDFSRVRKVADHYQNTLGAKFVTLICPHLGSAREDKNVTPKGEYEPSVTSIRSEIGSLSVFVNRMIVVEPHSSTTQTCAALFGIPLAPISPWKLMIDELNKKTKINPDNWIVLRPDDGRNLATIHIQNYLKIPSVSFDKVRLSGQAVSIFKLSSQEQQLIKNKACLVYDDEASTMGTIYAIADALQGYGAKSLAVCLVHCKFTPGWENRIKHPLFSIILGTDSRQPIGNINITENIEIISLEPLLREIIEADIEGINFWKDKEFKEMILQE</sequence>
<dbReference type="GO" id="GO:0016301">
    <property type="term" value="F:kinase activity"/>
    <property type="evidence" value="ECO:0007669"/>
    <property type="project" value="UniProtKB-KW"/>
</dbReference>
<evidence type="ECO:0000256" key="3">
    <source>
        <dbReference type="ARBA" id="ARBA00022741"/>
    </source>
</evidence>
<dbReference type="GO" id="GO:0000287">
    <property type="term" value="F:magnesium ion binding"/>
    <property type="evidence" value="ECO:0007669"/>
    <property type="project" value="InterPro"/>
</dbReference>
<reference evidence="8" key="1">
    <citation type="submission" date="2017-09" db="EMBL/GenBank/DDBJ databases">
        <title>Depth-based differentiation of microbial function through sediment-hosted aquifers and enrichment of novel symbionts in the deep terrestrial subsurface.</title>
        <authorList>
            <person name="Probst A.J."/>
            <person name="Ladd B."/>
            <person name="Jarett J.K."/>
            <person name="Geller-Mcgrath D.E."/>
            <person name="Sieber C.M.K."/>
            <person name="Emerson J.B."/>
            <person name="Anantharaman K."/>
            <person name="Thomas B.C."/>
            <person name="Malmstrom R."/>
            <person name="Stieglmeier M."/>
            <person name="Klingl A."/>
            <person name="Woyke T."/>
            <person name="Ryan C.M."/>
            <person name="Banfield J.F."/>
        </authorList>
    </citation>
    <scope>NUCLEOTIDE SEQUENCE [LARGE SCALE GENOMIC DNA]</scope>
</reference>
<proteinExistence type="predicted"/>
<comment type="catalytic activity">
    <reaction evidence="6">
        <text>D-ribose 5-phosphate + ATP = 5-phospho-alpha-D-ribose 1-diphosphate + AMP + H(+)</text>
        <dbReference type="Rhea" id="RHEA:15609"/>
        <dbReference type="ChEBI" id="CHEBI:15378"/>
        <dbReference type="ChEBI" id="CHEBI:30616"/>
        <dbReference type="ChEBI" id="CHEBI:58017"/>
        <dbReference type="ChEBI" id="CHEBI:78346"/>
        <dbReference type="ChEBI" id="CHEBI:456215"/>
        <dbReference type="EC" id="2.7.6.1"/>
    </reaction>
</comment>
<dbReference type="GO" id="GO:0006015">
    <property type="term" value="P:5-phosphoribose 1-diphosphate biosynthetic process"/>
    <property type="evidence" value="ECO:0007669"/>
    <property type="project" value="TreeGrafter"/>
</dbReference>
<evidence type="ECO:0000256" key="5">
    <source>
        <dbReference type="ARBA" id="ARBA00022840"/>
    </source>
</evidence>
<dbReference type="GO" id="GO:0005524">
    <property type="term" value="F:ATP binding"/>
    <property type="evidence" value="ECO:0007669"/>
    <property type="project" value="UniProtKB-KW"/>
</dbReference>
<gene>
    <name evidence="7" type="ORF">COT44_00180</name>
</gene>
<evidence type="ECO:0000313" key="8">
    <source>
        <dbReference type="Proteomes" id="UP000228996"/>
    </source>
</evidence>
<evidence type="ECO:0000256" key="6">
    <source>
        <dbReference type="ARBA" id="ARBA00049535"/>
    </source>
</evidence>
<dbReference type="GO" id="GO:0006164">
    <property type="term" value="P:purine nucleotide biosynthetic process"/>
    <property type="evidence" value="ECO:0007669"/>
    <property type="project" value="TreeGrafter"/>
</dbReference>
<dbReference type="InterPro" id="IPR029057">
    <property type="entry name" value="PRTase-like"/>
</dbReference>
<dbReference type="EC" id="2.7.6.1" evidence="1"/>
<evidence type="ECO:0000313" key="7">
    <source>
        <dbReference type="EMBL" id="PIU03931.1"/>
    </source>
</evidence>
<evidence type="ECO:0000256" key="2">
    <source>
        <dbReference type="ARBA" id="ARBA00022679"/>
    </source>
</evidence>
<name>A0A2M6XE15_9BACT</name>
<dbReference type="PANTHER" id="PTHR10210">
    <property type="entry name" value="RIBOSE-PHOSPHATE DIPHOSPHOKINASE FAMILY MEMBER"/>
    <property type="match status" value="1"/>
</dbReference>
<dbReference type="GO" id="GO:0005737">
    <property type="term" value="C:cytoplasm"/>
    <property type="evidence" value="ECO:0007669"/>
    <property type="project" value="TreeGrafter"/>
</dbReference>
<keyword evidence="5" id="KW-0067">ATP-binding</keyword>
<evidence type="ECO:0000256" key="1">
    <source>
        <dbReference type="ARBA" id="ARBA00013247"/>
    </source>
</evidence>
<dbReference type="Proteomes" id="UP000228996">
    <property type="component" value="Unassembled WGS sequence"/>
</dbReference>
<dbReference type="AlphaFoldDB" id="A0A2M6XE15"/>
<dbReference type="GO" id="GO:0002189">
    <property type="term" value="C:ribose phosphate diphosphokinase complex"/>
    <property type="evidence" value="ECO:0007669"/>
    <property type="project" value="TreeGrafter"/>
</dbReference>
<organism evidence="7 8">
    <name type="scientific">Candidatus Shapirobacteria bacterium CG08_land_8_20_14_0_20_39_18</name>
    <dbReference type="NCBI Taxonomy" id="1974883"/>
    <lineage>
        <taxon>Bacteria</taxon>
        <taxon>Candidatus Shapironibacteriota</taxon>
    </lineage>
</organism>
<accession>A0A2M6XE15</accession>